<gene>
    <name evidence="1" type="ORF">LE_TR1856_c0_g1_i1_g.4866</name>
</gene>
<accession>A0A1J3GLW3</accession>
<name>A0A1J3GLW3_NOCCA</name>
<evidence type="ECO:0000313" key="1">
    <source>
        <dbReference type="EMBL" id="JAU56694.1"/>
    </source>
</evidence>
<reference evidence="1" key="1">
    <citation type="submission" date="2016-07" db="EMBL/GenBank/DDBJ databases">
        <title>De novo transcriptome assembly of four accessions of the metal hyperaccumulator plant Noccaea caerulescens.</title>
        <authorList>
            <person name="Blande D."/>
            <person name="Halimaa P."/>
            <person name="Tervahauta A.I."/>
            <person name="Aarts M.G."/>
            <person name="Karenlampi S.O."/>
        </authorList>
    </citation>
    <scope>NUCLEOTIDE SEQUENCE</scope>
</reference>
<sequence length="100" mass="10821">MPCKWTQCRYKIQEDTETATAIGCKSYNALTTELVTLEAQTVKALRGDTEEQLQILQAAVEGESMSGFTDDSFLNSVGTESSCDSTPDSKALGHILVKAL</sequence>
<organism evidence="1">
    <name type="scientific">Noccaea caerulescens</name>
    <name type="common">Alpine penny-cress</name>
    <name type="synonym">Thlaspi caerulescens</name>
    <dbReference type="NCBI Taxonomy" id="107243"/>
    <lineage>
        <taxon>Eukaryota</taxon>
        <taxon>Viridiplantae</taxon>
        <taxon>Streptophyta</taxon>
        <taxon>Embryophyta</taxon>
        <taxon>Tracheophyta</taxon>
        <taxon>Spermatophyta</taxon>
        <taxon>Magnoliopsida</taxon>
        <taxon>eudicotyledons</taxon>
        <taxon>Gunneridae</taxon>
        <taxon>Pentapetalae</taxon>
        <taxon>rosids</taxon>
        <taxon>malvids</taxon>
        <taxon>Brassicales</taxon>
        <taxon>Brassicaceae</taxon>
        <taxon>Coluteocarpeae</taxon>
        <taxon>Noccaea</taxon>
    </lineage>
</organism>
<dbReference type="EMBL" id="GEVL01020647">
    <property type="protein sequence ID" value="JAU56694.1"/>
    <property type="molecule type" value="Transcribed_RNA"/>
</dbReference>
<dbReference type="AlphaFoldDB" id="A0A1J3GLW3"/>
<protein>
    <submittedName>
        <fullName evidence="1">Uncharacterized protein</fullName>
    </submittedName>
</protein>
<proteinExistence type="predicted"/>